<sequence length="123" mass="13768">MVNLDLVLTTCCHRDVALHVSTDSIMEHDSSKQGITHHGLASFLYNRGTNLPEVFRCKDILQGVQFTQSKQNLKSLREKEFPLAIECFDQVLVDFSLPLESACIPDGCPLSTQDHLPRISALE</sequence>
<evidence type="ECO:0000313" key="1">
    <source>
        <dbReference type="EMBL" id="KAF7504362.1"/>
    </source>
</evidence>
<protein>
    <submittedName>
        <fullName evidence="1">Uncharacterized protein</fullName>
    </submittedName>
</protein>
<organism evidence="1 2">
    <name type="scientific">Endocarpon pusillum</name>
    <dbReference type="NCBI Taxonomy" id="364733"/>
    <lineage>
        <taxon>Eukaryota</taxon>
        <taxon>Fungi</taxon>
        <taxon>Dikarya</taxon>
        <taxon>Ascomycota</taxon>
        <taxon>Pezizomycotina</taxon>
        <taxon>Eurotiomycetes</taxon>
        <taxon>Chaetothyriomycetidae</taxon>
        <taxon>Verrucariales</taxon>
        <taxon>Verrucariaceae</taxon>
        <taxon>Endocarpon</taxon>
    </lineage>
</organism>
<keyword evidence="2" id="KW-1185">Reference proteome</keyword>
<accession>A0A8H7AAV6</accession>
<comment type="caution">
    <text evidence="1">The sequence shown here is derived from an EMBL/GenBank/DDBJ whole genome shotgun (WGS) entry which is preliminary data.</text>
</comment>
<evidence type="ECO:0000313" key="2">
    <source>
        <dbReference type="Proteomes" id="UP000606974"/>
    </source>
</evidence>
<proteinExistence type="predicted"/>
<gene>
    <name evidence="1" type="ORF">GJ744_002419</name>
</gene>
<reference evidence="1" key="1">
    <citation type="submission" date="2020-02" db="EMBL/GenBank/DDBJ databases">
        <authorList>
            <person name="Palmer J.M."/>
        </authorList>
    </citation>
    <scope>NUCLEOTIDE SEQUENCE</scope>
    <source>
        <strain evidence="1">EPUS1.4</strain>
        <tissue evidence="1">Thallus</tissue>
    </source>
</reference>
<dbReference type="Proteomes" id="UP000606974">
    <property type="component" value="Unassembled WGS sequence"/>
</dbReference>
<dbReference type="EMBL" id="JAACFV010000140">
    <property type="protein sequence ID" value="KAF7504362.1"/>
    <property type="molecule type" value="Genomic_DNA"/>
</dbReference>
<name>A0A8H7AAV6_9EURO</name>
<dbReference type="AlphaFoldDB" id="A0A8H7AAV6"/>